<proteinExistence type="predicted"/>
<sequence>MYPHTKGAQFFAVGRGNEYRHPEGFPDVWPLKQSIRKPFMEGGRTGEGGTRLVRPWMSCLLASLLGHGEVRTV</sequence>
<dbReference type="AlphaFoldDB" id="A0AAP9IIG3"/>
<evidence type="ECO:0000313" key="1">
    <source>
        <dbReference type="EMBL" id="QHQ25581.1"/>
    </source>
</evidence>
<evidence type="ECO:0000313" key="2">
    <source>
        <dbReference type="Proteomes" id="UP000464054"/>
    </source>
</evidence>
<reference evidence="2" key="1">
    <citation type="submission" date="2019-11" db="EMBL/GenBank/DDBJ databases">
        <authorList>
            <person name="Jee S."/>
        </authorList>
    </citation>
    <scope>NUCLEOTIDE SEQUENCE [LARGE SCALE GENOMIC DNA]</scope>
    <source>
        <strain evidence="2">PZ1</strain>
    </source>
</reference>
<gene>
    <name evidence="1" type="ORF">GMX10_17190</name>
</gene>
<organism evidence="1 2">
    <name type="scientific">Pectobacterium parvum</name>
    <dbReference type="NCBI Taxonomy" id="2778550"/>
    <lineage>
        <taxon>Bacteria</taxon>
        <taxon>Pseudomonadati</taxon>
        <taxon>Pseudomonadota</taxon>
        <taxon>Gammaproteobacteria</taxon>
        <taxon>Enterobacterales</taxon>
        <taxon>Pectobacteriaceae</taxon>
        <taxon>Pectobacterium</taxon>
    </lineage>
</organism>
<accession>A0AAP9IIG3</accession>
<name>A0AAP9IIG3_9GAMM</name>
<protein>
    <submittedName>
        <fullName evidence="1">Uncharacterized protein</fullName>
    </submittedName>
</protein>
<dbReference type="EMBL" id="CP046377">
    <property type="protein sequence ID" value="QHQ25581.1"/>
    <property type="molecule type" value="Genomic_DNA"/>
</dbReference>
<dbReference type="Proteomes" id="UP000464054">
    <property type="component" value="Chromosome"/>
</dbReference>